<evidence type="ECO:0000313" key="2">
    <source>
        <dbReference type="EMBL" id="EYC04437.1"/>
    </source>
</evidence>
<reference evidence="3" key="1">
    <citation type="journal article" date="2015" name="Nat. Genet.">
        <title>The genome and transcriptome of the zoonotic hookworm Ancylostoma ceylanicum identify infection-specific gene families.</title>
        <authorList>
            <person name="Schwarz E.M."/>
            <person name="Hu Y."/>
            <person name="Antoshechkin I."/>
            <person name="Miller M.M."/>
            <person name="Sternberg P.W."/>
            <person name="Aroian R.V."/>
        </authorList>
    </citation>
    <scope>NUCLEOTIDE SEQUENCE</scope>
    <source>
        <strain evidence="3">HY135</strain>
    </source>
</reference>
<evidence type="ECO:0000256" key="1">
    <source>
        <dbReference type="SAM" id="MobiDB-lite"/>
    </source>
</evidence>
<dbReference type="OrthoDB" id="5873153at2759"/>
<evidence type="ECO:0000313" key="3">
    <source>
        <dbReference type="Proteomes" id="UP000024635"/>
    </source>
</evidence>
<feature type="compositionally biased region" description="Basic residues" evidence="1">
    <location>
        <begin position="26"/>
        <end position="37"/>
    </location>
</feature>
<keyword evidence="3" id="KW-1185">Reference proteome</keyword>
<dbReference type="AlphaFoldDB" id="A0A016TP69"/>
<protein>
    <submittedName>
        <fullName evidence="2">Uncharacterized protein</fullName>
    </submittedName>
</protein>
<gene>
    <name evidence="2" type="primary">Acey_s0087.g2003</name>
    <name evidence="2" type="ORF">Y032_0087g2003</name>
</gene>
<organism evidence="2 3">
    <name type="scientific">Ancylostoma ceylanicum</name>
    <dbReference type="NCBI Taxonomy" id="53326"/>
    <lineage>
        <taxon>Eukaryota</taxon>
        <taxon>Metazoa</taxon>
        <taxon>Ecdysozoa</taxon>
        <taxon>Nematoda</taxon>
        <taxon>Chromadorea</taxon>
        <taxon>Rhabditida</taxon>
        <taxon>Rhabditina</taxon>
        <taxon>Rhabditomorpha</taxon>
        <taxon>Strongyloidea</taxon>
        <taxon>Ancylostomatidae</taxon>
        <taxon>Ancylostomatinae</taxon>
        <taxon>Ancylostoma</taxon>
    </lineage>
</organism>
<feature type="non-terminal residue" evidence="2">
    <location>
        <position position="1"/>
    </location>
</feature>
<sequence length="116" mass="13255">AKKSKVKEKKEKSDDSAGEEKEEKEKKKKKKKKKKKSEIKEEGTPRSKMAKTDDEKKSLIDKDPSPADIDRMMELLQHGKMDELMRDPSVDANPADVNKMVKALAEKRMAKARGEK</sequence>
<proteinExistence type="predicted"/>
<feature type="region of interest" description="Disordered" evidence="1">
    <location>
        <begin position="1"/>
        <end position="70"/>
    </location>
</feature>
<dbReference type="EMBL" id="JARK01001423">
    <property type="protein sequence ID" value="EYC04437.1"/>
    <property type="molecule type" value="Genomic_DNA"/>
</dbReference>
<feature type="compositionally biased region" description="Basic and acidic residues" evidence="1">
    <location>
        <begin position="8"/>
        <end position="25"/>
    </location>
</feature>
<name>A0A016TP69_9BILA</name>
<feature type="compositionally biased region" description="Basic and acidic residues" evidence="1">
    <location>
        <begin position="38"/>
        <end position="70"/>
    </location>
</feature>
<comment type="caution">
    <text evidence="2">The sequence shown here is derived from an EMBL/GenBank/DDBJ whole genome shotgun (WGS) entry which is preliminary data.</text>
</comment>
<dbReference type="Proteomes" id="UP000024635">
    <property type="component" value="Unassembled WGS sequence"/>
</dbReference>
<accession>A0A016TP69</accession>